<evidence type="ECO:0000259" key="2">
    <source>
        <dbReference type="Pfam" id="PF01562"/>
    </source>
</evidence>
<feature type="non-terminal residue" evidence="3">
    <location>
        <position position="110"/>
    </location>
</feature>
<reference evidence="3 4" key="1">
    <citation type="submission" date="2024-11" db="EMBL/GenBank/DDBJ databases">
        <title>Chromosome-level genome assembly of the freshwater bivalve Anodonta woodiana.</title>
        <authorList>
            <person name="Chen X."/>
        </authorList>
    </citation>
    <scope>NUCLEOTIDE SEQUENCE [LARGE SCALE GENOMIC DNA]</scope>
    <source>
        <strain evidence="3">MN2024</strain>
        <tissue evidence="3">Gills</tissue>
    </source>
</reference>
<keyword evidence="1" id="KW-1015">Disulfide bond</keyword>
<feature type="non-terminal residue" evidence="3">
    <location>
        <position position="1"/>
    </location>
</feature>
<organism evidence="3 4">
    <name type="scientific">Sinanodonta woodiana</name>
    <name type="common">Chinese pond mussel</name>
    <name type="synonym">Anodonta woodiana</name>
    <dbReference type="NCBI Taxonomy" id="1069815"/>
    <lineage>
        <taxon>Eukaryota</taxon>
        <taxon>Metazoa</taxon>
        <taxon>Spiralia</taxon>
        <taxon>Lophotrochozoa</taxon>
        <taxon>Mollusca</taxon>
        <taxon>Bivalvia</taxon>
        <taxon>Autobranchia</taxon>
        <taxon>Heteroconchia</taxon>
        <taxon>Palaeoheterodonta</taxon>
        <taxon>Unionida</taxon>
        <taxon>Unionoidea</taxon>
        <taxon>Unionidae</taxon>
        <taxon>Unioninae</taxon>
        <taxon>Sinanodonta</taxon>
    </lineage>
</organism>
<evidence type="ECO:0000313" key="3">
    <source>
        <dbReference type="EMBL" id="KAL3859809.1"/>
    </source>
</evidence>
<sequence length="110" mass="12410">FDIVFPQVFQGQSATKYSVLNTRHRQRRNTPIPDIFVNISTSHETFHLRLSPNNRLLAPGFRVYHRYGDINSTVDDVTYISATNVTDCLYQGELLSHNNAGAAISLCRGV</sequence>
<evidence type="ECO:0000313" key="4">
    <source>
        <dbReference type="Proteomes" id="UP001634394"/>
    </source>
</evidence>
<dbReference type="EMBL" id="JBJQND010000012">
    <property type="protein sequence ID" value="KAL3859809.1"/>
    <property type="molecule type" value="Genomic_DNA"/>
</dbReference>
<dbReference type="Pfam" id="PF01562">
    <property type="entry name" value="Pep_M12B_propep"/>
    <property type="match status" value="1"/>
</dbReference>
<feature type="domain" description="Peptidase M12B propeptide" evidence="2">
    <location>
        <begin position="3"/>
        <end position="94"/>
    </location>
</feature>
<comment type="caution">
    <text evidence="3">The sequence shown here is derived from an EMBL/GenBank/DDBJ whole genome shotgun (WGS) entry which is preliminary data.</text>
</comment>
<accession>A0ABD3VE01</accession>
<dbReference type="AlphaFoldDB" id="A0ABD3VE01"/>
<evidence type="ECO:0000256" key="1">
    <source>
        <dbReference type="ARBA" id="ARBA00023157"/>
    </source>
</evidence>
<gene>
    <name evidence="3" type="ORF">ACJMK2_010002</name>
</gene>
<protein>
    <recommendedName>
        <fullName evidence="2">Peptidase M12B propeptide domain-containing protein</fullName>
    </recommendedName>
</protein>
<dbReference type="Proteomes" id="UP001634394">
    <property type="component" value="Unassembled WGS sequence"/>
</dbReference>
<name>A0ABD3VE01_SINWO</name>
<keyword evidence="4" id="KW-1185">Reference proteome</keyword>
<proteinExistence type="predicted"/>
<dbReference type="InterPro" id="IPR002870">
    <property type="entry name" value="Peptidase_M12B_N"/>
</dbReference>